<dbReference type="Proteomes" id="UP000439903">
    <property type="component" value="Unassembled WGS sequence"/>
</dbReference>
<dbReference type="OrthoDB" id="2437758at2759"/>
<reference evidence="1 2" key="1">
    <citation type="journal article" date="2019" name="Environ. Microbiol.">
        <title>At the nexus of three kingdoms: the genome of the mycorrhizal fungus Gigaspora margarita provides insights into plant, endobacterial and fungal interactions.</title>
        <authorList>
            <person name="Venice F."/>
            <person name="Ghignone S."/>
            <person name="Salvioli di Fossalunga A."/>
            <person name="Amselem J."/>
            <person name="Novero M."/>
            <person name="Xianan X."/>
            <person name="Sedzielewska Toro K."/>
            <person name="Morin E."/>
            <person name="Lipzen A."/>
            <person name="Grigoriev I.V."/>
            <person name="Henrissat B."/>
            <person name="Martin F.M."/>
            <person name="Bonfante P."/>
        </authorList>
    </citation>
    <scope>NUCLEOTIDE SEQUENCE [LARGE SCALE GENOMIC DNA]</scope>
    <source>
        <strain evidence="1 2">BEG34</strain>
    </source>
</reference>
<accession>A0A8H4B129</accession>
<keyword evidence="2" id="KW-1185">Reference proteome</keyword>
<gene>
    <name evidence="1" type="ORF">F8M41_022667</name>
</gene>
<sequence>MGGVVHLLHLHAFAINGHAYHQVYPANVKEYPMNWFVYDADARDDVVNQHRLNQEIVNLIKHELTAVNPFVKGLCQLYNINYPQAHLIIQQPINNAKVTTCTIVHSTAVIQE</sequence>
<protein>
    <submittedName>
        <fullName evidence="1">Uncharacterized protein</fullName>
    </submittedName>
</protein>
<dbReference type="AlphaFoldDB" id="A0A8H4B129"/>
<proteinExistence type="predicted"/>
<dbReference type="EMBL" id="WTPW01000072">
    <property type="protein sequence ID" value="KAF0552061.1"/>
    <property type="molecule type" value="Genomic_DNA"/>
</dbReference>
<evidence type="ECO:0000313" key="2">
    <source>
        <dbReference type="Proteomes" id="UP000439903"/>
    </source>
</evidence>
<name>A0A8H4B129_GIGMA</name>
<comment type="caution">
    <text evidence="1">The sequence shown here is derived from an EMBL/GenBank/DDBJ whole genome shotgun (WGS) entry which is preliminary data.</text>
</comment>
<evidence type="ECO:0000313" key="1">
    <source>
        <dbReference type="EMBL" id="KAF0552061.1"/>
    </source>
</evidence>
<organism evidence="1 2">
    <name type="scientific">Gigaspora margarita</name>
    <dbReference type="NCBI Taxonomy" id="4874"/>
    <lineage>
        <taxon>Eukaryota</taxon>
        <taxon>Fungi</taxon>
        <taxon>Fungi incertae sedis</taxon>
        <taxon>Mucoromycota</taxon>
        <taxon>Glomeromycotina</taxon>
        <taxon>Glomeromycetes</taxon>
        <taxon>Diversisporales</taxon>
        <taxon>Gigasporaceae</taxon>
        <taxon>Gigaspora</taxon>
    </lineage>
</organism>